<sequence length="895" mass="100884">MERGRGRARGRGLQAAQRGGNRPGSSAPPQPQGAYPRPGLPPTVAPSAQFGGAPMRQPVPPGWGPRPATSEVRQQHGGDIRTGPPAPNQATPVPPTAQPGVGPSGDVARGGNGGVRGRMSKNEILVTRPPHMQTKKGVDGKGILLRANFFELVSAEKWTLNVYHVTFNPPVEDTRIRKKLVYTGLQQRNVSGYLFDGTVIYTPVHLSSTPTEPLEFVVNNEVTKENIYLHISFVSVLGDGNWQYLQVFNIIIRKCFALMGFSLLGRNYFDSKLKVTLAEHNLEVWPGFLTSMRQFERSIMLNVDLSFKVLRLDTVYDVFMECQRARDPRHEFLNKIIGSIVLTKYNNKTYKVDDVDFSQTAASSFKLRDGSDITYIKYYENRYKLHVKIKDQPILISRSKPREIRAGMPEIVALLPEFCSMTGLTDRQRENFQLMKAMGDHTRVNPGERMDKLLRFIDRLRGCPGAVAEVKKWDLQLADKLVEFPGRVMPTEVLYLKNNLEINGGEEADWTRSLRSSPIYNAANIDRLAVIFPRRMESAINAFMPMLEKAAAGMQIRIKGRKFPIQEDKPHNYLSELDRVITSQECDMVLVAVPNNSGDRYNAIKKKCYVDRAMPCQVMTNRSLNNKGLMSIATKVAIQMTCKMGGAPWGACMPKNIMVCGYDVCRDTANRGKSFAGMVASMDEGCTQYFNATMEHAEEQELSNTFASFLVLACTEFRTRRKVLPDRIIIYRDAVGDGQIKYVKEHEVDTIKQKLTELFYTTQPLKMAYIVVSKRINAKIFRSQPSQRRDFNPPPGTVVDDVITLPERYDFYLVSQCVRQGTVSPTSYNVIEDTLGINANKIQRFTYKMCHMYFNWSGTIAVPAPCQYAHKLAFITAQSLHRPANSNLSRSLFFL</sequence>
<dbReference type="FunFam" id="2.170.260.10:FF:000003">
    <property type="entry name" value="Piwi-like RNA-mediated gene silencing 2"/>
    <property type="match status" value="1"/>
</dbReference>
<dbReference type="PROSITE" id="PS50822">
    <property type="entry name" value="PIWI"/>
    <property type="match status" value="1"/>
</dbReference>
<evidence type="ECO:0000313" key="11">
    <source>
        <dbReference type="EnsemblMetazoa" id="XP_019768894.1"/>
    </source>
</evidence>
<dbReference type="AlphaFoldDB" id="A0AAR5Q6N3"/>
<dbReference type="GO" id="GO:0140965">
    <property type="term" value="P:secondary piRNA processing"/>
    <property type="evidence" value="ECO:0007669"/>
    <property type="project" value="UniProtKB-ARBA"/>
</dbReference>
<evidence type="ECO:0000256" key="8">
    <source>
        <dbReference type="SAM" id="MobiDB-lite"/>
    </source>
</evidence>
<feature type="compositionally biased region" description="Pro residues" evidence="8">
    <location>
        <begin position="84"/>
        <end position="97"/>
    </location>
</feature>
<dbReference type="PROSITE" id="PS50821">
    <property type="entry name" value="PAZ"/>
    <property type="match status" value="1"/>
</dbReference>
<keyword evidence="12" id="KW-1185">Reference proteome</keyword>
<feature type="domain" description="PAZ" evidence="9">
    <location>
        <begin position="314"/>
        <end position="423"/>
    </location>
</feature>
<evidence type="ECO:0000256" key="3">
    <source>
        <dbReference type="ARBA" id="ARBA00022490"/>
    </source>
</evidence>
<dbReference type="CDD" id="cd02845">
    <property type="entry name" value="PAZ_piwi_like"/>
    <property type="match status" value="1"/>
</dbReference>
<dbReference type="PANTHER" id="PTHR22891">
    <property type="entry name" value="EUKARYOTIC TRANSLATION INITIATION FACTOR 2C"/>
    <property type="match status" value="1"/>
</dbReference>
<keyword evidence="6" id="KW-0943">RNA-mediated gene silencing</keyword>
<dbReference type="RefSeq" id="XP_019768894.1">
    <property type="nucleotide sequence ID" value="XM_019913335.2"/>
</dbReference>
<comment type="subcellular location">
    <subcellularLocation>
        <location evidence="1">Cytoplasm</location>
    </subcellularLocation>
</comment>
<dbReference type="GO" id="GO:0003723">
    <property type="term" value="F:RNA binding"/>
    <property type="evidence" value="ECO:0007669"/>
    <property type="project" value="UniProtKB-KW"/>
</dbReference>
<dbReference type="KEGG" id="dpa:109543558"/>
<keyword evidence="3" id="KW-0963">Cytoplasm</keyword>
<dbReference type="Pfam" id="PF02170">
    <property type="entry name" value="PAZ"/>
    <property type="match status" value="1"/>
</dbReference>
<dbReference type="Gene3D" id="3.40.50.2300">
    <property type="match status" value="1"/>
</dbReference>
<dbReference type="GeneID" id="109543558"/>
<dbReference type="EnsemblMetazoa" id="XM_019913335.1">
    <property type="protein sequence ID" value="XP_019768894.1"/>
    <property type="gene ID" value="LOC109543558"/>
</dbReference>
<dbReference type="SMART" id="SM00950">
    <property type="entry name" value="Piwi"/>
    <property type="match status" value="1"/>
</dbReference>
<accession>A0AAR5Q6N3</accession>
<dbReference type="InterPro" id="IPR014811">
    <property type="entry name" value="ArgoL1"/>
</dbReference>
<evidence type="ECO:0000256" key="6">
    <source>
        <dbReference type="ARBA" id="ARBA00023158"/>
    </source>
</evidence>
<dbReference type="Proteomes" id="UP000019118">
    <property type="component" value="Unassembled WGS sequence"/>
</dbReference>
<dbReference type="SUPFAM" id="SSF101690">
    <property type="entry name" value="PAZ domain"/>
    <property type="match status" value="1"/>
</dbReference>
<evidence type="ECO:0000313" key="12">
    <source>
        <dbReference type="Proteomes" id="UP000019118"/>
    </source>
</evidence>
<evidence type="ECO:0000256" key="1">
    <source>
        <dbReference type="ARBA" id="ARBA00004496"/>
    </source>
</evidence>
<reference evidence="12" key="1">
    <citation type="journal article" date="2013" name="Genome Biol.">
        <title>Draft genome of the mountain pine beetle, Dendroctonus ponderosae Hopkins, a major forest pest.</title>
        <authorList>
            <person name="Keeling C.I."/>
            <person name="Yuen M.M."/>
            <person name="Liao N.Y."/>
            <person name="Docking T.R."/>
            <person name="Chan S.K."/>
            <person name="Taylor G.A."/>
            <person name="Palmquist D.L."/>
            <person name="Jackman S.D."/>
            <person name="Nguyen A."/>
            <person name="Li M."/>
            <person name="Henderson H."/>
            <person name="Janes J.K."/>
            <person name="Zhao Y."/>
            <person name="Pandoh P."/>
            <person name="Moore R."/>
            <person name="Sperling F.A."/>
            <person name="Huber D.P."/>
            <person name="Birol I."/>
            <person name="Jones S.J."/>
            <person name="Bohlmann J."/>
        </authorList>
    </citation>
    <scope>NUCLEOTIDE SEQUENCE</scope>
</reference>
<dbReference type="Pfam" id="PF02171">
    <property type="entry name" value="Piwi"/>
    <property type="match status" value="1"/>
</dbReference>
<dbReference type="SMART" id="SM00949">
    <property type="entry name" value="PAZ"/>
    <property type="match status" value="1"/>
</dbReference>
<comment type="similarity">
    <text evidence="7">Belongs to the argonaute family. Piwi subfamily.</text>
</comment>
<dbReference type="Pfam" id="PF08699">
    <property type="entry name" value="ArgoL1"/>
    <property type="match status" value="1"/>
</dbReference>
<evidence type="ECO:0000256" key="7">
    <source>
        <dbReference type="ARBA" id="ARBA00038291"/>
    </source>
</evidence>
<dbReference type="InterPro" id="IPR003165">
    <property type="entry name" value="Piwi"/>
</dbReference>
<name>A0AAR5Q6N3_DENPD</name>
<dbReference type="GO" id="GO:0030154">
    <property type="term" value="P:cell differentiation"/>
    <property type="evidence" value="ECO:0007669"/>
    <property type="project" value="UniProtKB-KW"/>
</dbReference>
<dbReference type="CDD" id="cd04658">
    <property type="entry name" value="Piwi_piwi-like_Euk"/>
    <property type="match status" value="1"/>
</dbReference>
<feature type="domain" description="Piwi" evidence="10">
    <location>
        <begin position="588"/>
        <end position="881"/>
    </location>
</feature>
<dbReference type="GO" id="GO:0005737">
    <property type="term" value="C:cytoplasm"/>
    <property type="evidence" value="ECO:0007669"/>
    <property type="project" value="UniProtKB-SubCell"/>
</dbReference>
<dbReference type="InterPro" id="IPR036397">
    <property type="entry name" value="RNaseH_sf"/>
</dbReference>
<feature type="compositionally biased region" description="Basic residues" evidence="8">
    <location>
        <begin position="1"/>
        <end position="10"/>
    </location>
</feature>
<dbReference type="InterPro" id="IPR003100">
    <property type="entry name" value="PAZ_dom"/>
</dbReference>
<evidence type="ECO:0008006" key="13">
    <source>
        <dbReference type="Google" id="ProtNLM"/>
    </source>
</evidence>
<evidence type="ECO:0000259" key="9">
    <source>
        <dbReference type="PROSITE" id="PS50821"/>
    </source>
</evidence>
<evidence type="ECO:0000259" key="10">
    <source>
        <dbReference type="PROSITE" id="PS50822"/>
    </source>
</evidence>
<keyword evidence="5" id="KW-0694">RNA-binding</keyword>
<reference evidence="11" key="2">
    <citation type="submission" date="2024-08" db="UniProtKB">
        <authorList>
            <consortium name="EnsemblMetazoa"/>
        </authorList>
    </citation>
    <scope>IDENTIFICATION</scope>
</reference>
<protein>
    <recommendedName>
        <fullName evidence="13">Piwi domain-containing protein</fullName>
    </recommendedName>
</protein>
<evidence type="ECO:0000256" key="5">
    <source>
        <dbReference type="ARBA" id="ARBA00022884"/>
    </source>
</evidence>
<dbReference type="InterPro" id="IPR012337">
    <property type="entry name" value="RNaseH-like_sf"/>
</dbReference>
<dbReference type="FunFam" id="3.30.420.10:FF:000014">
    <property type="entry name" value="Piwi-like RNA-mediated gene silencing 1"/>
    <property type="match status" value="1"/>
</dbReference>
<dbReference type="Gene3D" id="3.30.420.10">
    <property type="entry name" value="Ribonuclease H-like superfamily/Ribonuclease H"/>
    <property type="match status" value="1"/>
</dbReference>
<dbReference type="InterPro" id="IPR036085">
    <property type="entry name" value="PAZ_dom_sf"/>
</dbReference>
<feature type="compositionally biased region" description="Low complexity" evidence="8">
    <location>
        <begin position="11"/>
        <end position="20"/>
    </location>
</feature>
<keyword evidence="4" id="KW-0221">Differentiation</keyword>
<keyword evidence="2" id="KW-0217">Developmental protein</keyword>
<organism evidence="11 12">
    <name type="scientific">Dendroctonus ponderosae</name>
    <name type="common">Mountain pine beetle</name>
    <dbReference type="NCBI Taxonomy" id="77166"/>
    <lineage>
        <taxon>Eukaryota</taxon>
        <taxon>Metazoa</taxon>
        <taxon>Ecdysozoa</taxon>
        <taxon>Arthropoda</taxon>
        <taxon>Hexapoda</taxon>
        <taxon>Insecta</taxon>
        <taxon>Pterygota</taxon>
        <taxon>Neoptera</taxon>
        <taxon>Endopterygota</taxon>
        <taxon>Coleoptera</taxon>
        <taxon>Polyphaga</taxon>
        <taxon>Cucujiformia</taxon>
        <taxon>Curculionidae</taxon>
        <taxon>Scolytinae</taxon>
        <taxon>Dendroctonus</taxon>
    </lineage>
</organism>
<dbReference type="Pfam" id="PF23278">
    <property type="entry name" value="Piwi_N"/>
    <property type="match status" value="1"/>
</dbReference>
<evidence type="ECO:0000256" key="4">
    <source>
        <dbReference type="ARBA" id="ARBA00022782"/>
    </source>
</evidence>
<dbReference type="SUPFAM" id="SSF53098">
    <property type="entry name" value="Ribonuclease H-like"/>
    <property type="match status" value="1"/>
</dbReference>
<evidence type="ECO:0000256" key="2">
    <source>
        <dbReference type="ARBA" id="ARBA00022473"/>
    </source>
</evidence>
<proteinExistence type="inferred from homology"/>
<feature type="region of interest" description="Disordered" evidence="8">
    <location>
        <begin position="1"/>
        <end position="126"/>
    </location>
</feature>
<dbReference type="Gene3D" id="2.170.260.10">
    <property type="entry name" value="paz domain"/>
    <property type="match status" value="1"/>
</dbReference>